<dbReference type="FunFam" id="3.40.50.1820:FF:000030">
    <property type="entry name" value="Carboxypeptidase"/>
    <property type="match status" value="1"/>
</dbReference>
<proteinExistence type="inferred from homology"/>
<dbReference type="PROSITE" id="PS00131">
    <property type="entry name" value="CARBOXYPEPT_SER_SER"/>
    <property type="match status" value="1"/>
</dbReference>
<dbReference type="InterPro" id="IPR029058">
    <property type="entry name" value="AB_hydrolase_fold"/>
</dbReference>
<evidence type="ECO:0000256" key="5">
    <source>
        <dbReference type="ARBA" id="ARBA00022729"/>
    </source>
</evidence>
<dbReference type="PRINTS" id="PR00724">
    <property type="entry name" value="CRBOXYPTASEC"/>
</dbReference>
<dbReference type="Gene3D" id="3.40.50.11320">
    <property type="match status" value="1"/>
</dbReference>
<dbReference type="GO" id="GO:0006508">
    <property type="term" value="P:proteolysis"/>
    <property type="evidence" value="ECO:0007669"/>
    <property type="project" value="UniProtKB-KW"/>
</dbReference>
<evidence type="ECO:0000256" key="2">
    <source>
        <dbReference type="ARBA" id="ARBA00009431"/>
    </source>
</evidence>
<evidence type="ECO:0000256" key="9">
    <source>
        <dbReference type="RuleBase" id="RU361156"/>
    </source>
</evidence>
<dbReference type="InterPro" id="IPR001563">
    <property type="entry name" value="Peptidase_S10"/>
</dbReference>
<feature type="region of interest" description="Disordered" evidence="10">
    <location>
        <begin position="45"/>
        <end position="69"/>
    </location>
</feature>
<dbReference type="Pfam" id="PF00450">
    <property type="entry name" value="Peptidase_S10"/>
    <property type="match status" value="1"/>
</dbReference>
<dbReference type="PANTHER" id="PTHR11802">
    <property type="entry name" value="SERINE PROTEASE FAMILY S10 SERINE CARBOXYPEPTIDASE"/>
    <property type="match status" value="1"/>
</dbReference>
<evidence type="ECO:0000256" key="7">
    <source>
        <dbReference type="ARBA" id="ARBA00023157"/>
    </source>
</evidence>
<dbReference type="EC" id="3.4.16.-" evidence="9"/>
<keyword evidence="8" id="KW-0325">Glycoprotein</keyword>
<dbReference type="PANTHER" id="PTHR11802:SF220">
    <property type="entry name" value="CARBOXYPEPTIDASE"/>
    <property type="match status" value="1"/>
</dbReference>
<dbReference type="GO" id="GO:0005576">
    <property type="term" value="C:extracellular region"/>
    <property type="evidence" value="ECO:0007669"/>
    <property type="project" value="UniProtKB-SubCell"/>
</dbReference>
<dbReference type="EMBL" id="OZ075116">
    <property type="protein sequence ID" value="CAL5073913.1"/>
    <property type="molecule type" value="Genomic_DNA"/>
</dbReference>
<keyword evidence="7" id="KW-1015">Disulfide bond</keyword>
<sequence>MAKRKSAPTFFLLSLAILSCTTSLAVDASSQQEAQLSKFMASRVGPLPGRCKPTPPSGSKEDDRIAGGLPGQPPGVDFAQYAGYVTLDEERGRELFYYLVESPEDAASKPLILWLTGGPGCSSLSYGAMMELGPFRVNPDGETLSRNEYAWNNLANVMFLDSPAGVGFSVSKAEADFKTVHDGNTADDTYKFLVRWLERFPEYKGREFYVTGESYGGHYVPQLAAVIALMNRRIAAHQTPINLRGIFLGNPLLDNGLFKKGYMEYLWNHGVISDEAWDHIVSEGSFEIPEEYKYSVGDHTIGGTTVDSFDIYAPVCLQSRNNGTYYSSSLLPGYDPCSEHYVHAYLNIPEVQKALHARRGTWTACIPNLTRIDSPAFMVPTVRYLVDIGLRVWIFSGDFDAICSLTVTRYSVKDLNLDVTKKWRPWYAPNGEVGGYVQQYQGGFTLASVRAAGHMVPASQPERSLALLDAFLNNVLPPADMPQLND</sequence>
<feature type="chain" id="PRO_5044534467" description="Carboxypeptidase" evidence="9">
    <location>
        <begin position="24"/>
        <end position="486"/>
    </location>
</feature>
<keyword evidence="12" id="KW-1185">Reference proteome</keyword>
<organism evidence="11 12">
    <name type="scientific">Urochloa decumbens</name>
    <dbReference type="NCBI Taxonomy" id="240449"/>
    <lineage>
        <taxon>Eukaryota</taxon>
        <taxon>Viridiplantae</taxon>
        <taxon>Streptophyta</taxon>
        <taxon>Embryophyta</taxon>
        <taxon>Tracheophyta</taxon>
        <taxon>Spermatophyta</taxon>
        <taxon>Magnoliopsida</taxon>
        <taxon>Liliopsida</taxon>
        <taxon>Poales</taxon>
        <taxon>Poaceae</taxon>
        <taxon>PACMAD clade</taxon>
        <taxon>Panicoideae</taxon>
        <taxon>Panicodae</taxon>
        <taxon>Paniceae</taxon>
        <taxon>Melinidinae</taxon>
        <taxon>Urochloa</taxon>
    </lineage>
</organism>
<dbReference type="Proteomes" id="UP001497457">
    <property type="component" value="Chromosome 6rd"/>
</dbReference>
<keyword evidence="5 9" id="KW-0732">Signal</keyword>
<keyword evidence="9" id="KW-0645">Protease</keyword>
<reference evidence="11" key="1">
    <citation type="submission" date="2024-10" db="EMBL/GenBank/DDBJ databases">
        <authorList>
            <person name="Ryan C."/>
        </authorList>
    </citation>
    <scope>NUCLEOTIDE SEQUENCE [LARGE SCALE GENOMIC DNA]</scope>
</reference>
<evidence type="ECO:0000256" key="4">
    <source>
        <dbReference type="ARBA" id="ARBA00022645"/>
    </source>
</evidence>
<evidence type="ECO:0000256" key="8">
    <source>
        <dbReference type="ARBA" id="ARBA00023180"/>
    </source>
</evidence>
<protein>
    <recommendedName>
        <fullName evidence="9">Carboxypeptidase</fullName>
        <ecNumber evidence="9">3.4.16.-</ecNumber>
    </recommendedName>
</protein>
<name>A0ABC9FEW5_9POAL</name>
<evidence type="ECO:0000313" key="12">
    <source>
        <dbReference type="Proteomes" id="UP001497457"/>
    </source>
</evidence>
<dbReference type="InterPro" id="IPR018202">
    <property type="entry name" value="Ser_caboxypep_ser_AS"/>
</dbReference>
<accession>A0ABC9FEW5</accession>
<gene>
    <name evidence="11" type="ORF">URODEC1_LOCUS104888</name>
</gene>
<comment type="subcellular location">
    <subcellularLocation>
        <location evidence="1">Secreted</location>
    </subcellularLocation>
</comment>
<dbReference type="GO" id="GO:0004185">
    <property type="term" value="F:serine-type carboxypeptidase activity"/>
    <property type="evidence" value="ECO:0007669"/>
    <property type="project" value="UniProtKB-UniRule"/>
</dbReference>
<keyword evidence="3" id="KW-0964">Secreted</keyword>
<keyword evidence="6 9" id="KW-0378">Hydrolase</keyword>
<dbReference type="FunFam" id="3.40.50.11320:FF:000002">
    <property type="entry name" value="Carboxypeptidase"/>
    <property type="match status" value="1"/>
</dbReference>
<dbReference type="Gene3D" id="6.10.250.940">
    <property type="match status" value="1"/>
</dbReference>
<dbReference type="Gene3D" id="3.40.50.1820">
    <property type="entry name" value="alpha/beta hydrolase"/>
    <property type="match status" value="1"/>
</dbReference>
<evidence type="ECO:0000256" key="3">
    <source>
        <dbReference type="ARBA" id="ARBA00022525"/>
    </source>
</evidence>
<evidence type="ECO:0000313" key="11">
    <source>
        <dbReference type="EMBL" id="CAL5073913.1"/>
    </source>
</evidence>
<evidence type="ECO:0000256" key="6">
    <source>
        <dbReference type="ARBA" id="ARBA00022801"/>
    </source>
</evidence>
<dbReference type="AlphaFoldDB" id="A0ABC9FEW5"/>
<dbReference type="SUPFAM" id="SSF53474">
    <property type="entry name" value="alpha/beta-Hydrolases"/>
    <property type="match status" value="1"/>
</dbReference>
<evidence type="ECO:0000256" key="1">
    <source>
        <dbReference type="ARBA" id="ARBA00004613"/>
    </source>
</evidence>
<dbReference type="PROSITE" id="PS51257">
    <property type="entry name" value="PROKAR_LIPOPROTEIN"/>
    <property type="match status" value="1"/>
</dbReference>
<keyword evidence="4 9" id="KW-0121">Carboxypeptidase</keyword>
<evidence type="ECO:0000256" key="10">
    <source>
        <dbReference type="SAM" id="MobiDB-lite"/>
    </source>
</evidence>
<comment type="similarity">
    <text evidence="2 9">Belongs to the peptidase S10 family.</text>
</comment>
<feature type="signal peptide" evidence="9">
    <location>
        <begin position="1"/>
        <end position="23"/>
    </location>
</feature>